<proteinExistence type="inferred from homology"/>
<dbReference type="AlphaFoldDB" id="A0AAV6P696"/>
<dbReference type="InterPro" id="IPR002068">
    <property type="entry name" value="A-crystallin/Hsp20_dom"/>
</dbReference>
<dbReference type="CDD" id="cd06464">
    <property type="entry name" value="ACD_sHsps-like"/>
    <property type="match status" value="1"/>
</dbReference>
<organism evidence="6 7">
    <name type="scientific">Cucurbita argyrosperma subsp. sororia</name>
    <dbReference type="NCBI Taxonomy" id="37648"/>
    <lineage>
        <taxon>Eukaryota</taxon>
        <taxon>Viridiplantae</taxon>
        <taxon>Streptophyta</taxon>
        <taxon>Embryophyta</taxon>
        <taxon>Tracheophyta</taxon>
        <taxon>Spermatophyta</taxon>
        <taxon>Magnoliopsida</taxon>
        <taxon>eudicotyledons</taxon>
        <taxon>Gunneridae</taxon>
        <taxon>Pentapetalae</taxon>
        <taxon>rosids</taxon>
        <taxon>fabids</taxon>
        <taxon>Cucurbitales</taxon>
        <taxon>Cucurbitaceae</taxon>
        <taxon>Cucurbiteae</taxon>
        <taxon>Cucurbita</taxon>
    </lineage>
</organism>
<feature type="compositionally biased region" description="Basic and acidic residues" evidence="3">
    <location>
        <begin position="282"/>
        <end position="296"/>
    </location>
</feature>
<keyword evidence="4" id="KW-0472">Membrane</keyword>
<evidence type="ECO:0000313" key="7">
    <source>
        <dbReference type="Proteomes" id="UP000685013"/>
    </source>
</evidence>
<gene>
    <name evidence="6" type="ORF">SDJN03_00978</name>
</gene>
<comment type="similarity">
    <text evidence="1 2">Belongs to the small heat shock protein (HSP20) family.</text>
</comment>
<name>A0AAV6P696_9ROSI</name>
<keyword evidence="7" id="KW-1185">Reference proteome</keyword>
<reference evidence="6 7" key="1">
    <citation type="journal article" date="2021" name="Hortic Res">
        <title>The domestication of Cucurbita argyrosperma as revealed by the genome of its wild relative.</title>
        <authorList>
            <person name="Barrera-Redondo J."/>
            <person name="Sanchez-de la Vega G."/>
            <person name="Aguirre-Liguori J.A."/>
            <person name="Castellanos-Morales G."/>
            <person name="Gutierrez-Guerrero Y.T."/>
            <person name="Aguirre-Dugua X."/>
            <person name="Aguirre-Planter E."/>
            <person name="Tenaillon M.I."/>
            <person name="Lira-Saade R."/>
            <person name="Eguiarte L.E."/>
        </authorList>
    </citation>
    <scope>NUCLEOTIDE SEQUENCE [LARGE SCALE GENOMIC DNA]</scope>
    <source>
        <strain evidence="6">JBR-2021</strain>
    </source>
</reference>
<evidence type="ECO:0000256" key="1">
    <source>
        <dbReference type="PROSITE-ProRule" id="PRU00285"/>
    </source>
</evidence>
<feature type="region of interest" description="Disordered" evidence="3">
    <location>
        <begin position="273"/>
        <end position="409"/>
    </location>
</feature>
<evidence type="ECO:0000256" key="4">
    <source>
        <dbReference type="SAM" id="Phobius"/>
    </source>
</evidence>
<keyword evidence="4" id="KW-1133">Transmembrane helix</keyword>
<feature type="transmembrane region" description="Helical" evidence="4">
    <location>
        <begin position="414"/>
        <end position="435"/>
    </location>
</feature>
<dbReference type="PROSITE" id="PS01031">
    <property type="entry name" value="SHSP"/>
    <property type="match status" value="1"/>
</dbReference>
<sequence length="446" mass="50396">MDDSSHFELKISPTREDDPSSTFELHLLKTTSTHSFFSDETNSMFLLTAKLPGFARDDIVVTINGSGTRIEISWGQPVQKMEITRWTYKKETETRRFKKIFRIPDGVILDEIKATYNDEKSILKILMPKLEEGILGVGIQEVKEKEAGEATFESQDSEAEAIPHTPTDLETPETGKETKLIEDTHGNGELGGENAKREAFSKMEYAAETTPEEIEKLKGNEMEDTDGGSNDYSESERLETGATKATEYEGTKENINGQIKVPKVTITEGIEVAEGTSQETANHQKEKEGNAEEHNGDMATMIKKKPDVKTQPQASIDQEQENFKRNRHTRVELGKPETYRNTWKLKEPEDIEIPYLQSPAHEHEEKEVDQKGKSFQTKDETKEAREECNSPQKVTHQDSSKEAKQEKKQFKMRIPIIVAGSALVATLVIAVFSLVKSKKREKNMRG</sequence>
<dbReference type="Proteomes" id="UP000685013">
    <property type="component" value="Chromosome 1"/>
</dbReference>
<feature type="domain" description="SHSP" evidence="5">
    <location>
        <begin position="27"/>
        <end position="145"/>
    </location>
</feature>
<protein>
    <recommendedName>
        <fullName evidence="5">SHSP domain-containing protein</fullName>
    </recommendedName>
</protein>
<dbReference type="EMBL" id="JAGKQH010000001">
    <property type="protein sequence ID" value="KAG6607636.1"/>
    <property type="molecule type" value="Genomic_DNA"/>
</dbReference>
<feature type="compositionally biased region" description="Basic and acidic residues" evidence="3">
    <location>
        <begin position="360"/>
        <end position="388"/>
    </location>
</feature>
<feature type="compositionally biased region" description="Basic and acidic residues" evidence="3">
    <location>
        <begin position="395"/>
        <end position="409"/>
    </location>
</feature>
<dbReference type="Pfam" id="PF00011">
    <property type="entry name" value="HSP20"/>
    <property type="match status" value="1"/>
</dbReference>
<evidence type="ECO:0000256" key="2">
    <source>
        <dbReference type="RuleBase" id="RU003616"/>
    </source>
</evidence>
<keyword evidence="4" id="KW-0812">Transmembrane</keyword>
<feature type="region of interest" description="Disordered" evidence="3">
    <location>
        <begin position="206"/>
        <end position="239"/>
    </location>
</feature>
<evidence type="ECO:0000259" key="5">
    <source>
        <dbReference type="PROSITE" id="PS01031"/>
    </source>
</evidence>
<accession>A0AAV6P696</accession>
<evidence type="ECO:0000256" key="3">
    <source>
        <dbReference type="SAM" id="MobiDB-lite"/>
    </source>
</evidence>
<comment type="caution">
    <text evidence="6">The sequence shown here is derived from an EMBL/GenBank/DDBJ whole genome shotgun (WGS) entry which is preliminary data.</text>
</comment>
<feature type="region of interest" description="Disordered" evidence="3">
    <location>
        <begin position="147"/>
        <end position="176"/>
    </location>
</feature>
<feature type="compositionally biased region" description="Basic and acidic residues" evidence="3">
    <location>
        <begin position="321"/>
        <end position="348"/>
    </location>
</feature>
<evidence type="ECO:0000313" key="6">
    <source>
        <dbReference type="EMBL" id="KAG6607636.1"/>
    </source>
</evidence>
<feature type="non-terminal residue" evidence="6">
    <location>
        <position position="1"/>
    </location>
</feature>